<proteinExistence type="predicted"/>
<evidence type="ECO:0000256" key="1">
    <source>
        <dbReference type="SAM" id="MobiDB-lite"/>
    </source>
</evidence>
<feature type="region of interest" description="Disordered" evidence="1">
    <location>
        <begin position="9"/>
        <end position="29"/>
    </location>
</feature>
<accession>A0A7W8A638</accession>
<keyword evidence="3" id="KW-1185">Reference proteome</keyword>
<organism evidence="2 3">
    <name type="scientific">Nonomuraea endophytica</name>
    <dbReference type="NCBI Taxonomy" id="714136"/>
    <lineage>
        <taxon>Bacteria</taxon>
        <taxon>Bacillati</taxon>
        <taxon>Actinomycetota</taxon>
        <taxon>Actinomycetes</taxon>
        <taxon>Streptosporangiales</taxon>
        <taxon>Streptosporangiaceae</taxon>
        <taxon>Nonomuraea</taxon>
    </lineage>
</organism>
<dbReference type="Proteomes" id="UP000568380">
    <property type="component" value="Unassembled WGS sequence"/>
</dbReference>
<dbReference type="RefSeq" id="WP_184965056.1">
    <property type="nucleotide sequence ID" value="NZ_JACHIN010000006.1"/>
</dbReference>
<dbReference type="AlphaFoldDB" id="A0A7W8A638"/>
<feature type="region of interest" description="Disordered" evidence="1">
    <location>
        <begin position="80"/>
        <end position="117"/>
    </location>
</feature>
<comment type="caution">
    <text evidence="2">The sequence shown here is derived from an EMBL/GenBank/DDBJ whole genome shotgun (WGS) entry which is preliminary data.</text>
</comment>
<gene>
    <name evidence="2" type="ORF">HNR40_004931</name>
</gene>
<protein>
    <submittedName>
        <fullName evidence="2">Uncharacterized protein</fullName>
    </submittedName>
</protein>
<reference evidence="2 3" key="1">
    <citation type="submission" date="2020-08" db="EMBL/GenBank/DDBJ databases">
        <title>Genomic Encyclopedia of Type Strains, Phase IV (KMG-IV): sequencing the most valuable type-strain genomes for metagenomic binning, comparative biology and taxonomic classification.</title>
        <authorList>
            <person name="Goeker M."/>
        </authorList>
    </citation>
    <scope>NUCLEOTIDE SEQUENCE [LARGE SCALE GENOMIC DNA]</scope>
    <source>
        <strain evidence="2 3">DSM 45385</strain>
    </source>
</reference>
<evidence type="ECO:0000313" key="2">
    <source>
        <dbReference type="EMBL" id="MBB5079445.1"/>
    </source>
</evidence>
<sequence length="117" mass="12829">MAIDYLKGYRLDQPGDNRSPDGRDREALPFHHGLNLPKARARMDESGNLPTELASFVGRTAELTVVGELLAWAPAITLTGRRQGTPGHRAADRRGHRRRHGPGLPFRAARPLAMTSG</sequence>
<evidence type="ECO:0000313" key="3">
    <source>
        <dbReference type="Proteomes" id="UP000568380"/>
    </source>
</evidence>
<name>A0A7W8A638_9ACTN</name>
<dbReference type="EMBL" id="JACHIN010000006">
    <property type="protein sequence ID" value="MBB5079445.1"/>
    <property type="molecule type" value="Genomic_DNA"/>
</dbReference>